<keyword evidence="5" id="KW-0813">Transport</keyword>
<sequence>MKEKQNLTKGNITKNLVLFALPLLSANLLQSFYSIADMLVVGRTVGKAGLAAVSNASMLCFIINSFCLGITMGGTVLIAQFKGAGDIKGQAETTGTLFSVTFIASLFITILGLLFCRPLFILLKIPADAMQDACAYMEIICWGTVFVFGYHSVCSVMKGLGDSKSPLYFVAVAAAVNIILDLLLVSYLGIGTRGAAYATVFSQGISLVTAVIHLKRRNFVFDFKIRNFAVKADKLAVIMKIGLPAAGQMIIVNISYLLITGMLNNFGTAAAAASGVGLKINTFAGMPCWAVGQAVTAMAGQNIGANDIRRVKKTTLTGLRLNVMVTLFSVLIVQIFAEPIIMLFDPSSPEVLKSGILYLRICCGANSLVYAVMYTFDSFAIGIGSSHIAMVNAVLDAVIVRLPLSWLFAFPLKLGFPGIYLGQALSSLLPAIAGFCYFKSKKWEQKESAAQQG</sequence>
<evidence type="ECO:0000256" key="3">
    <source>
        <dbReference type="ARBA" id="ARBA00010199"/>
    </source>
</evidence>
<keyword evidence="6" id="KW-0050">Antiport</keyword>
<reference evidence="14 15" key="1">
    <citation type="submission" date="2020-08" db="EMBL/GenBank/DDBJ databases">
        <title>Genome public.</title>
        <authorList>
            <person name="Liu C."/>
            <person name="Sun Q."/>
        </authorList>
    </citation>
    <scope>NUCLEOTIDE SEQUENCE [LARGE SCALE GENOMIC DNA]</scope>
    <source>
        <strain evidence="14 15">NSJ-7</strain>
    </source>
</reference>
<evidence type="ECO:0000256" key="2">
    <source>
        <dbReference type="ARBA" id="ARBA00004651"/>
    </source>
</evidence>
<evidence type="ECO:0000313" key="14">
    <source>
        <dbReference type="EMBL" id="MBC5678121.1"/>
    </source>
</evidence>
<comment type="subcellular location">
    <subcellularLocation>
        <location evidence="2">Cell membrane</location>
        <topology evidence="2">Multi-pass membrane protein</topology>
    </subcellularLocation>
</comment>
<dbReference type="RefSeq" id="WP_024728775.1">
    <property type="nucleotide sequence ID" value="NZ_JACOOS010000012.1"/>
</dbReference>
<feature type="transmembrane region" description="Helical" evidence="13">
    <location>
        <begin position="12"/>
        <end position="36"/>
    </location>
</feature>
<evidence type="ECO:0000256" key="13">
    <source>
        <dbReference type="SAM" id="Phobius"/>
    </source>
</evidence>
<organism evidence="14 15">
    <name type="scientific">Anaerostipes hominis</name>
    <name type="common">ex Liu et al. 2021</name>
    <dbReference type="NCBI Taxonomy" id="2763018"/>
    <lineage>
        <taxon>Bacteria</taxon>
        <taxon>Bacillati</taxon>
        <taxon>Bacillota</taxon>
        <taxon>Clostridia</taxon>
        <taxon>Lachnospirales</taxon>
        <taxon>Lachnospiraceae</taxon>
        <taxon>Anaerostipes</taxon>
    </lineage>
</organism>
<keyword evidence="11 13" id="KW-0472">Membrane</keyword>
<evidence type="ECO:0000256" key="8">
    <source>
        <dbReference type="ARBA" id="ARBA00022692"/>
    </source>
</evidence>
<feature type="transmembrane region" description="Helical" evidence="13">
    <location>
        <begin position="388"/>
        <end position="408"/>
    </location>
</feature>
<feature type="transmembrane region" description="Helical" evidence="13">
    <location>
        <begin position="135"/>
        <end position="154"/>
    </location>
</feature>
<comment type="caution">
    <text evidence="14">The sequence shown here is derived from an EMBL/GenBank/DDBJ whole genome shotgun (WGS) entry which is preliminary data.</text>
</comment>
<proteinExistence type="inferred from homology"/>
<dbReference type="CDD" id="cd13138">
    <property type="entry name" value="MATE_yoeA_like"/>
    <property type="match status" value="1"/>
</dbReference>
<feature type="transmembrane region" description="Helical" evidence="13">
    <location>
        <begin position="166"/>
        <end position="188"/>
    </location>
</feature>
<comment type="function">
    <text evidence="1">Multidrug efflux pump.</text>
</comment>
<dbReference type="PIRSF" id="PIRSF006603">
    <property type="entry name" value="DinF"/>
    <property type="match status" value="1"/>
</dbReference>
<feature type="transmembrane region" description="Helical" evidence="13">
    <location>
        <begin position="56"/>
        <end position="79"/>
    </location>
</feature>
<keyword evidence="15" id="KW-1185">Reference proteome</keyword>
<dbReference type="InterPro" id="IPR048279">
    <property type="entry name" value="MdtK-like"/>
</dbReference>
<feature type="transmembrane region" description="Helical" evidence="13">
    <location>
        <begin position="356"/>
        <end position="376"/>
    </location>
</feature>
<evidence type="ECO:0000256" key="12">
    <source>
        <dbReference type="ARBA" id="ARBA00031636"/>
    </source>
</evidence>
<feature type="transmembrane region" description="Helical" evidence="13">
    <location>
        <begin position="235"/>
        <end position="259"/>
    </location>
</feature>
<evidence type="ECO:0000256" key="11">
    <source>
        <dbReference type="ARBA" id="ARBA00023136"/>
    </source>
</evidence>
<dbReference type="NCBIfam" id="TIGR00797">
    <property type="entry name" value="matE"/>
    <property type="match status" value="1"/>
</dbReference>
<evidence type="ECO:0000256" key="10">
    <source>
        <dbReference type="ARBA" id="ARBA00023065"/>
    </source>
</evidence>
<dbReference type="PANTHER" id="PTHR43298:SF2">
    <property type="entry name" value="FMN_FAD EXPORTER YEEO-RELATED"/>
    <property type="match status" value="1"/>
</dbReference>
<dbReference type="InterPro" id="IPR050222">
    <property type="entry name" value="MATE_MdtK"/>
</dbReference>
<keyword evidence="9 13" id="KW-1133">Transmembrane helix</keyword>
<keyword evidence="10" id="KW-0406">Ion transport</keyword>
<feature type="transmembrane region" description="Helical" evidence="13">
    <location>
        <begin position="420"/>
        <end position="438"/>
    </location>
</feature>
<evidence type="ECO:0000256" key="7">
    <source>
        <dbReference type="ARBA" id="ARBA00022475"/>
    </source>
</evidence>
<keyword evidence="7" id="KW-1003">Cell membrane</keyword>
<dbReference type="PANTHER" id="PTHR43298">
    <property type="entry name" value="MULTIDRUG RESISTANCE PROTEIN NORM-RELATED"/>
    <property type="match status" value="1"/>
</dbReference>
<evidence type="ECO:0000256" key="5">
    <source>
        <dbReference type="ARBA" id="ARBA00022448"/>
    </source>
</evidence>
<evidence type="ECO:0000256" key="9">
    <source>
        <dbReference type="ARBA" id="ARBA00022989"/>
    </source>
</evidence>
<dbReference type="EMBL" id="JACOOS010000012">
    <property type="protein sequence ID" value="MBC5678121.1"/>
    <property type="molecule type" value="Genomic_DNA"/>
</dbReference>
<evidence type="ECO:0000256" key="4">
    <source>
        <dbReference type="ARBA" id="ARBA00020268"/>
    </source>
</evidence>
<comment type="similarity">
    <text evidence="3">Belongs to the multi antimicrobial extrusion (MATE) (TC 2.A.66.1) family.</text>
</comment>
<accession>A0ABR7FUI1</accession>
<dbReference type="InterPro" id="IPR002528">
    <property type="entry name" value="MATE_fam"/>
</dbReference>
<protein>
    <recommendedName>
        <fullName evidence="4">Probable multidrug resistance protein NorM</fullName>
    </recommendedName>
    <alternativeName>
        <fullName evidence="12">Multidrug-efflux transporter</fullName>
    </alternativeName>
</protein>
<evidence type="ECO:0000256" key="1">
    <source>
        <dbReference type="ARBA" id="ARBA00003408"/>
    </source>
</evidence>
<feature type="transmembrane region" description="Helical" evidence="13">
    <location>
        <begin position="100"/>
        <end position="123"/>
    </location>
</feature>
<feature type="transmembrane region" description="Helical" evidence="13">
    <location>
        <begin position="194"/>
        <end position="214"/>
    </location>
</feature>
<dbReference type="Pfam" id="PF01554">
    <property type="entry name" value="MatE"/>
    <property type="match status" value="2"/>
</dbReference>
<keyword evidence="8 13" id="KW-0812">Transmembrane</keyword>
<name>A0ABR7FUI1_9FIRM</name>
<evidence type="ECO:0000256" key="6">
    <source>
        <dbReference type="ARBA" id="ARBA00022449"/>
    </source>
</evidence>
<evidence type="ECO:0000313" key="15">
    <source>
        <dbReference type="Proteomes" id="UP000635828"/>
    </source>
</evidence>
<dbReference type="Proteomes" id="UP000635828">
    <property type="component" value="Unassembled WGS sequence"/>
</dbReference>
<feature type="transmembrane region" description="Helical" evidence="13">
    <location>
        <begin position="321"/>
        <end position="344"/>
    </location>
</feature>
<gene>
    <name evidence="14" type="ORF">H8S22_11055</name>
</gene>